<dbReference type="Gene3D" id="3.40.50.1460">
    <property type="match status" value="1"/>
</dbReference>
<gene>
    <name evidence="4" type="ORF">ACFPN2_17845</name>
</gene>
<evidence type="ECO:0000256" key="1">
    <source>
        <dbReference type="SAM" id="MobiDB-lite"/>
    </source>
</evidence>
<keyword evidence="5" id="KW-1185">Reference proteome</keyword>
<dbReference type="RefSeq" id="WP_380598903.1">
    <property type="nucleotide sequence ID" value="NZ_JBHSDU010000003.1"/>
</dbReference>
<keyword evidence="2" id="KW-0472">Membrane</keyword>
<sequence length="487" mass="51987">MLPDTESPLADAASQPDTESASAEAASQPDAESALADAALAPRSVATTRPSKLRASLQLLTLRSVDGAALTGSAASIAVPTLLALALWTGFGWFNALPDAQFFPYALPYVTWYVLAALLCALALKLVSRPVISFAQACSLVALLTPVLVIAQFVIERFVPARWTDSAMAVVALYAAICCLRALHAITGSRQLIGTAAGIAVAVLAVWLGNVLYVVPTLWSSGDDVEEETVASDWNADEPILFEQAARIDESVAQLVRPPGEAPVGFFVGFAGFGDQKVFAEEIKFAADRFAQRYHTGQRTLLLINDRRSLEEQPLASATALSYALKGVASKMEVDRDILFLALSSHGSDEPLLSVTNGSLPMRQLSGELLAEALRDSGIKWKVIVISACHAGAFIEPLKDEHTILLTAAAGDRSSFGCADDRDLTYFGEAFYRDALPGATSLRDAFDKAKSLIAEREKEEGVEASLPQAYFGEQMVEQLAVMSKESG</sequence>
<evidence type="ECO:0000313" key="4">
    <source>
        <dbReference type="EMBL" id="MFC4310964.1"/>
    </source>
</evidence>
<feature type="transmembrane region" description="Helical" evidence="2">
    <location>
        <begin position="68"/>
        <end position="94"/>
    </location>
</feature>
<dbReference type="Proteomes" id="UP001595904">
    <property type="component" value="Unassembled WGS sequence"/>
</dbReference>
<keyword evidence="2" id="KW-0812">Transmembrane</keyword>
<comment type="caution">
    <text evidence="4">The sequence shown here is derived from an EMBL/GenBank/DDBJ whole genome shotgun (WGS) entry which is preliminary data.</text>
</comment>
<evidence type="ECO:0000256" key="2">
    <source>
        <dbReference type="SAM" id="Phobius"/>
    </source>
</evidence>
<reference evidence="5" key="1">
    <citation type="journal article" date="2019" name="Int. J. Syst. Evol. Microbiol.">
        <title>The Global Catalogue of Microorganisms (GCM) 10K type strain sequencing project: providing services to taxonomists for standard genome sequencing and annotation.</title>
        <authorList>
            <consortium name="The Broad Institute Genomics Platform"/>
            <consortium name="The Broad Institute Genome Sequencing Center for Infectious Disease"/>
            <person name="Wu L."/>
            <person name="Ma J."/>
        </authorList>
    </citation>
    <scope>NUCLEOTIDE SEQUENCE [LARGE SCALE GENOMIC DNA]</scope>
    <source>
        <strain evidence="5">CGMCC 1.10759</strain>
    </source>
</reference>
<feature type="transmembrane region" description="Helical" evidence="2">
    <location>
        <begin position="106"/>
        <end position="124"/>
    </location>
</feature>
<evidence type="ECO:0000259" key="3">
    <source>
        <dbReference type="PROSITE" id="PS50208"/>
    </source>
</evidence>
<feature type="region of interest" description="Disordered" evidence="1">
    <location>
        <begin position="1"/>
        <end position="31"/>
    </location>
</feature>
<organism evidence="4 5">
    <name type="scientific">Steroidobacter flavus</name>
    <dbReference type="NCBI Taxonomy" id="1842136"/>
    <lineage>
        <taxon>Bacteria</taxon>
        <taxon>Pseudomonadati</taxon>
        <taxon>Pseudomonadota</taxon>
        <taxon>Gammaproteobacteria</taxon>
        <taxon>Steroidobacterales</taxon>
        <taxon>Steroidobacteraceae</taxon>
        <taxon>Steroidobacter</taxon>
    </lineage>
</organism>
<feature type="transmembrane region" description="Helical" evidence="2">
    <location>
        <begin position="193"/>
        <end position="215"/>
    </location>
</feature>
<dbReference type="EMBL" id="JBHSDU010000003">
    <property type="protein sequence ID" value="MFC4310964.1"/>
    <property type="molecule type" value="Genomic_DNA"/>
</dbReference>
<feature type="transmembrane region" description="Helical" evidence="2">
    <location>
        <begin position="167"/>
        <end position="186"/>
    </location>
</feature>
<accession>A0ABV8SWX6</accession>
<keyword evidence="2" id="KW-1133">Transmembrane helix</keyword>
<dbReference type="Pfam" id="PF01650">
    <property type="entry name" value="Peptidase_C13"/>
    <property type="match status" value="1"/>
</dbReference>
<name>A0ABV8SWX6_9GAMM</name>
<dbReference type="InterPro" id="IPR001096">
    <property type="entry name" value="Peptidase_C13"/>
</dbReference>
<feature type="transmembrane region" description="Helical" evidence="2">
    <location>
        <begin position="131"/>
        <end position="155"/>
    </location>
</feature>
<evidence type="ECO:0000313" key="5">
    <source>
        <dbReference type="Proteomes" id="UP001595904"/>
    </source>
</evidence>
<dbReference type="PROSITE" id="PS50208">
    <property type="entry name" value="CASPASE_P20"/>
    <property type="match status" value="1"/>
</dbReference>
<proteinExistence type="predicted"/>
<protein>
    <submittedName>
        <fullName evidence="4">C13 family peptidase</fullName>
    </submittedName>
</protein>
<feature type="domain" description="Caspase family p20" evidence="3">
    <location>
        <begin position="317"/>
        <end position="393"/>
    </location>
</feature>
<dbReference type="InterPro" id="IPR001309">
    <property type="entry name" value="Pept_C14_p20"/>
</dbReference>